<accession>A0A3P7Q1I9</accession>
<evidence type="ECO:0000313" key="3">
    <source>
        <dbReference type="Proteomes" id="UP000281553"/>
    </source>
</evidence>
<keyword evidence="3" id="KW-1185">Reference proteome</keyword>
<gene>
    <name evidence="2" type="ORF">DILT_LOCUS14507</name>
</gene>
<sequence>MVRSCKNDLRSSSHGQLAKQDKLPLPLTLGEGGSQLPASATSPNLASESSKSTETATAGATNLVETESLSNNITDAEALSMGLSAQTLNLLRKQIEQLLYQNRNLSEGFHEMSQRLRRLERMNSRSGSTSGRLADFTERMDLPEVPRETNGHAVSLVRTVSF</sequence>
<dbReference type="AlphaFoldDB" id="A0A3P7Q1I9"/>
<dbReference type="EMBL" id="UYRU01074588">
    <property type="protein sequence ID" value="VDN24809.1"/>
    <property type="molecule type" value="Genomic_DNA"/>
</dbReference>
<dbReference type="OrthoDB" id="10030336at2759"/>
<reference evidence="2 3" key="1">
    <citation type="submission" date="2018-11" db="EMBL/GenBank/DDBJ databases">
        <authorList>
            <consortium name="Pathogen Informatics"/>
        </authorList>
    </citation>
    <scope>NUCLEOTIDE SEQUENCE [LARGE SCALE GENOMIC DNA]</scope>
</reference>
<name>A0A3P7Q1I9_DIBLA</name>
<proteinExistence type="predicted"/>
<feature type="compositionally biased region" description="Low complexity" evidence="1">
    <location>
        <begin position="46"/>
        <end position="61"/>
    </location>
</feature>
<evidence type="ECO:0000256" key="1">
    <source>
        <dbReference type="SAM" id="MobiDB-lite"/>
    </source>
</evidence>
<evidence type="ECO:0000313" key="2">
    <source>
        <dbReference type="EMBL" id="VDN24809.1"/>
    </source>
</evidence>
<protein>
    <submittedName>
        <fullName evidence="2">Uncharacterized protein</fullName>
    </submittedName>
</protein>
<organism evidence="2 3">
    <name type="scientific">Dibothriocephalus latus</name>
    <name type="common">Fish tapeworm</name>
    <name type="synonym">Diphyllobothrium latum</name>
    <dbReference type="NCBI Taxonomy" id="60516"/>
    <lineage>
        <taxon>Eukaryota</taxon>
        <taxon>Metazoa</taxon>
        <taxon>Spiralia</taxon>
        <taxon>Lophotrochozoa</taxon>
        <taxon>Platyhelminthes</taxon>
        <taxon>Cestoda</taxon>
        <taxon>Eucestoda</taxon>
        <taxon>Diphyllobothriidea</taxon>
        <taxon>Diphyllobothriidae</taxon>
        <taxon>Dibothriocephalus</taxon>
    </lineage>
</organism>
<dbReference type="Proteomes" id="UP000281553">
    <property type="component" value="Unassembled WGS sequence"/>
</dbReference>
<feature type="region of interest" description="Disordered" evidence="1">
    <location>
        <begin position="1"/>
        <end position="67"/>
    </location>
</feature>
<feature type="compositionally biased region" description="Basic and acidic residues" evidence="1">
    <location>
        <begin position="1"/>
        <end position="11"/>
    </location>
</feature>
<feature type="compositionally biased region" description="Polar residues" evidence="1">
    <location>
        <begin position="36"/>
        <end position="45"/>
    </location>
</feature>